<feature type="compositionally biased region" description="Gly residues" evidence="1">
    <location>
        <begin position="102"/>
        <end position="112"/>
    </location>
</feature>
<dbReference type="Proteomes" id="UP000218209">
    <property type="component" value="Unassembled WGS sequence"/>
</dbReference>
<feature type="region of interest" description="Disordered" evidence="1">
    <location>
        <begin position="185"/>
        <end position="217"/>
    </location>
</feature>
<evidence type="ECO:0000313" key="3">
    <source>
        <dbReference type="Proteomes" id="UP000218209"/>
    </source>
</evidence>
<name>A0A1X6PFA4_PORUM</name>
<feature type="compositionally biased region" description="Acidic residues" evidence="1">
    <location>
        <begin position="187"/>
        <end position="196"/>
    </location>
</feature>
<keyword evidence="3" id="KW-1185">Reference proteome</keyword>
<feature type="region of interest" description="Disordered" evidence="1">
    <location>
        <begin position="1"/>
        <end position="112"/>
    </location>
</feature>
<dbReference type="AlphaFoldDB" id="A0A1X6PFA4"/>
<sequence length="265" mass="27467">MARSPSPSVPAFAAATDLPTWRQPVTTASCQAPRHLCGLTPARRRRRSAAVPVSIRAVAAGRDPAGQPPPVGDEDAAPPSGTVPPQASEASGSNSAGLPSVGNGGAPGGGAGNAADIVQAAAIPTPPRTARCRRCGETYDPASNTTTSCAFHASSIGAAGAYRLAVASLRTGVVAGISASGQVREVVDEDEEDEPGGADPWGVGEGRDPEKSSRKTRYRSVLVHRWSCCGGERADEPGCRRGSHLSYDDEDERWSGDWNPRFRIF</sequence>
<evidence type="ECO:0000256" key="1">
    <source>
        <dbReference type="SAM" id="MobiDB-lite"/>
    </source>
</evidence>
<feature type="compositionally biased region" description="Polar residues" evidence="1">
    <location>
        <begin position="83"/>
        <end position="97"/>
    </location>
</feature>
<dbReference type="EMBL" id="KV918789">
    <property type="protein sequence ID" value="OSX79518.1"/>
    <property type="molecule type" value="Genomic_DNA"/>
</dbReference>
<feature type="compositionally biased region" description="Low complexity" evidence="1">
    <location>
        <begin position="49"/>
        <end position="60"/>
    </location>
</feature>
<feature type="compositionally biased region" description="Low complexity" evidence="1">
    <location>
        <begin position="1"/>
        <end position="15"/>
    </location>
</feature>
<reference evidence="2 3" key="1">
    <citation type="submission" date="2017-03" db="EMBL/GenBank/DDBJ databases">
        <title>WGS assembly of Porphyra umbilicalis.</title>
        <authorList>
            <person name="Brawley S.H."/>
            <person name="Blouin N.A."/>
            <person name="Ficko-Blean E."/>
            <person name="Wheeler G.L."/>
            <person name="Lohr M."/>
            <person name="Goodson H.V."/>
            <person name="Jenkins J.W."/>
            <person name="Blaby-Haas C.E."/>
            <person name="Helliwell K.E."/>
            <person name="Chan C."/>
            <person name="Marriage T."/>
            <person name="Bhattacharya D."/>
            <person name="Klein A.S."/>
            <person name="Badis Y."/>
            <person name="Brodie J."/>
            <person name="Cao Y."/>
            <person name="Collen J."/>
            <person name="Dittami S.M."/>
            <person name="Gachon C.M."/>
            <person name="Green B.R."/>
            <person name="Karpowicz S."/>
            <person name="Kim J.W."/>
            <person name="Kudahl U."/>
            <person name="Lin S."/>
            <person name="Michel G."/>
            <person name="Mittag M."/>
            <person name="Olson B.J."/>
            <person name="Pangilinan J."/>
            <person name="Peng Y."/>
            <person name="Qiu H."/>
            <person name="Shu S."/>
            <person name="Singer J.T."/>
            <person name="Smith A.G."/>
            <person name="Sprecher B.N."/>
            <person name="Wagner V."/>
            <person name="Wang W."/>
            <person name="Wang Z.-Y."/>
            <person name="Yan J."/>
            <person name="Yarish C."/>
            <person name="Zoeuner-Riek S."/>
            <person name="Zhuang Y."/>
            <person name="Zou Y."/>
            <person name="Lindquist E.A."/>
            <person name="Grimwood J."/>
            <person name="Barry K."/>
            <person name="Rokhsar D.S."/>
            <person name="Schmutz J."/>
            <person name="Stiller J.W."/>
            <person name="Grossman A.R."/>
            <person name="Prochnik S.E."/>
        </authorList>
    </citation>
    <scope>NUCLEOTIDE SEQUENCE [LARGE SCALE GENOMIC DNA]</scope>
    <source>
        <strain evidence="2">4086291</strain>
    </source>
</reference>
<organism evidence="2 3">
    <name type="scientific">Porphyra umbilicalis</name>
    <name type="common">Purple laver</name>
    <name type="synonym">Red alga</name>
    <dbReference type="NCBI Taxonomy" id="2786"/>
    <lineage>
        <taxon>Eukaryota</taxon>
        <taxon>Rhodophyta</taxon>
        <taxon>Bangiophyceae</taxon>
        <taxon>Bangiales</taxon>
        <taxon>Bangiaceae</taxon>
        <taxon>Porphyra</taxon>
    </lineage>
</organism>
<protein>
    <submittedName>
        <fullName evidence="2">Uncharacterized protein</fullName>
    </submittedName>
</protein>
<proteinExistence type="predicted"/>
<accession>A0A1X6PFA4</accession>
<gene>
    <name evidence="2" type="ORF">BU14_0075s0008</name>
</gene>
<evidence type="ECO:0000313" key="2">
    <source>
        <dbReference type="EMBL" id="OSX79518.1"/>
    </source>
</evidence>
<feature type="region of interest" description="Disordered" evidence="1">
    <location>
        <begin position="234"/>
        <end position="255"/>
    </location>
</feature>
<dbReference type="PANTHER" id="PTHR35106">
    <property type="entry name" value="BNAA07G25190D PROTEIN"/>
    <property type="match status" value="1"/>
</dbReference>
<dbReference type="PANTHER" id="PTHR35106:SF4">
    <property type="entry name" value="OS09G0485800 PROTEIN"/>
    <property type="match status" value="1"/>
</dbReference>